<evidence type="ECO:0000313" key="2">
    <source>
        <dbReference type="Proteomes" id="UP000007266"/>
    </source>
</evidence>
<reference evidence="1 2" key="2">
    <citation type="journal article" date="2010" name="Nucleic Acids Res.">
        <title>BeetleBase in 2010: revisions to provide comprehensive genomic information for Tribolium castaneum.</title>
        <authorList>
            <person name="Kim H.S."/>
            <person name="Murphy T."/>
            <person name="Xia J."/>
            <person name="Caragea D."/>
            <person name="Park Y."/>
            <person name="Beeman R.W."/>
            <person name="Lorenzen M.D."/>
            <person name="Butcher S."/>
            <person name="Manak J.R."/>
            <person name="Brown S.J."/>
        </authorList>
    </citation>
    <scope>GENOME REANNOTATION</scope>
    <source>
        <strain evidence="1 2">Georgia GA2</strain>
    </source>
</reference>
<gene>
    <name evidence="1" type="primary">AUGUSTUS-3.0.2_33090</name>
    <name evidence="1" type="ORF">TcasGA2_TC033090</name>
</gene>
<accession>A0A139WI62</accession>
<dbReference type="Proteomes" id="UP000007266">
    <property type="component" value="Linkage group 5"/>
</dbReference>
<dbReference type="EMBL" id="KQ971342">
    <property type="protein sequence ID" value="KYB27673.1"/>
    <property type="molecule type" value="Genomic_DNA"/>
</dbReference>
<organism evidence="1 2">
    <name type="scientific">Tribolium castaneum</name>
    <name type="common">Red flour beetle</name>
    <dbReference type="NCBI Taxonomy" id="7070"/>
    <lineage>
        <taxon>Eukaryota</taxon>
        <taxon>Metazoa</taxon>
        <taxon>Ecdysozoa</taxon>
        <taxon>Arthropoda</taxon>
        <taxon>Hexapoda</taxon>
        <taxon>Insecta</taxon>
        <taxon>Pterygota</taxon>
        <taxon>Neoptera</taxon>
        <taxon>Endopterygota</taxon>
        <taxon>Coleoptera</taxon>
        <taxon>Polyphaga</taxon>
        <taxon>Cucujiformia</taxon>
        <taxon>Tenebrionidae</taxon>
        <taxon>Tenebrionidae incertae sedis</taxon>
        <taxon>Tribolium</taxon>
    </lineage>
</organism>
<sequence length="79" mass="8977">MDCRVLLLWLSTNWIHGIHIRDNGERQDRTETLIRLSARLCCVLALPNLEPWALSNSVVLSLIADRRPLAPPYLSANNT</sequence>
<name>A0A139WI62_TRICA</name>
<proteinExistence type="predicted"/>
<evidence type="ECO:0000313" key="1">
    <source>
        <dbReference type="EMBL" id="KYB27673.1"/>
    </source>
</evidence>
<protein>
    <submittedName>
        <fullName evidence="1">Uncharacterized protein</fullName>
    </submittedName>
</protein>
<dbReference type="InParanoid" id="A0A139WI62"/>
<keyword evidence="2" id="KW-1185">Reference proteome</keyword>
<reference evidence="1 2" key="1">
    <citation type="journal article" date="2008" name="Nature">
        <title>The genome of the model beetle and pest Tribolium castaneum.</title>
        <authorList>
            <consortium name="Tribolium Genome Sequencing Consortium"/>
            <person name="Richards S."/>
            <person name="Gibbs R.A."/>
            <person name="Weinstock G.M."/>
            <person name="Brown S.J."/>
            <person name="Denell R."/>
            <person name="Beeman R.W."/>
            <person name="Gibbs R."/>
            <person name="Beeman R.W."/>
            <person name="Brown S.J."/>
            <person name="Bucher G."/>
            <person name="Friedrich M."/>
            <person name="Grimmelikhuijzen C.J."/>
            <person name="Klingler M."/>
            <person name="Lorenzen M."/>
            <person name="Richards S."/>
            <person name="Roth S."/>
            <person name="Schroder R."/>
            <person name="Tautz D."/>
            <person name="Zdobnov E.M."/>
            <person name="Muzny D."/>
            <person name="Gibbs R.A."/>
            <person name="Weinstock G.M."/>
            <person name="Attaway T."/>
            <person name="Bell S."/>
            <person name="Buhay C.J."/>
            <person name="Chandrabose M.N."/>
            <person name="Chavez D."/>
            <person name="Clerk-Blankenburg K.P."/>
            <person name="Cree A."/>
            <person name="Dao M."/>
            <person name="Davis C."/>
            <person name="Chacko J."/>
            <person name="Dinh H."/>
            <person name="Dugan-Rocha S."/>
            <person name="Fowler G."/>
            <person name="Garner T.T."/>
            <person name="Garnes J."/>
            <person name="Gnirke A."/>
            <person name="Hawes A."/>
            <person name="Hernandez J."/>
            <person name="Hines S."/>
            <person name="Holder M."/>
            <person name="Hume J."/>
            <person name="Jhangiani S.N."/>
            <person name="Joshi V."/>
            <person name="Khan Z.M."/>
            <person name="Jackson L."/>
            <person name="Kovar C."/>
            <person name="Kowis A."/>
            <person name="Lee S."/>
            <person name="Lewis L.R."/>
            <person name="Margolis J."/>
            <person name="Morgan M."/>
            <person name="Nazareth L.V."/>
            <person name="Nguyen N."/>
            <person name="Okwuonu G."/>
            <person name="Parker D."/>
            <person name="Richards S."/>
            <person name="Ruiz S.J."/>
            <person name="Santibanez J."/>
            <person name="Savard J."/>
            <person name="Scherer S.E."/>
            <person name="Schneider B."/>
            <person name="Sodergren E."/>
            <person name="Tautz D."/>
            <person name="Vattahil S."/>
            <person name="Villasana D."/>
            <person name="White C.S."/>
            <person name="Wright R."/>
            <person name="Park Y."/>
            <person name="Beeman R.W."/>
            <person name="Lord J."/>
            <person name="Oppert B."/>
            <person name="Lorenzen M."/>
            <person name="Brown S."/>
            <person name="Wang L."/>
            <person name="Savard J."/>
            <person name="Tautz D."/>
            <person name="Richards S."/>
            <person name="Weinstock G."/>
            <person name="Gibbs R.A."/>
            <person name="Liu Y."/>
            <person name="Worley K."/>
            <person name="Weinstock G."/>
            <person name="Elsik C.G."/>
            <person name="Reese J.T."/>
            <person name="Elhaik E."/>
            <person name="Landan G."/>
            <person name="Graur D."/>
            <person name="Arensburger P."/>
            <person name="Atkinson P."/>
            <person name="Beeman R.W."/>
            <person name="Beidler J."/>
            <person name="Brown S.J."/>
            <person name="Demuth J.P."/>
            <person name="Drury D.W."/>
            <person name="Du Y.Z."/>
            <person name="Fujiwara H."/>
            <person name="Lorenzen M."/>
            <person name="Maselli V."/>
            <person name="Osanai M."/>
            <person name="Park Y."/>
            <person name="Robertson H.M."/>
            <person name="Tu Z."/>
            <person name="Wang J.J."/>
            <person name="Wang S."/>
            <person name="Richards S."/>
            <person name="Song H."/>
            <person name="Zhang L."/>
            <person name="Sodergren E."/>
            <person name="Werner D."/>
            <person name="Stanke M."/>
            <person name="Morgenstern B."/>
            <person name="Solovyev V."/>
            <person name="Kosarev P."/>
            <person name="Brown G."/>
            <person name="Chen H.C."/>
            <person name="Ermolaeva O."/>
            <person name="Hlavina W."/>
            <person name="Kapustin Y."/>
            <person name="Kiryutin B."/>
            <person name="Kitts P."/>
            <person name="Maglott D."/>
            <person name="Pruitt K."/>
            <person name="Sapojnikov V."/>
            <person name="Souvorov A."/>
            <person name="Mackey A.J."/>
            <person name="Waterhouse R.M."/>
            <person name="Wyder S."/>
            <person name="Zdobnov E.M."/>
            <person name="Zdobnov E.M."/>
            <person name="Wyder S."/>
            <person name="Kriventseva E.V."/>
            <person name="Kadowaki T."/>
            <person name="Bork P."/>
            <person name="Aranda M."/>
            <person name="Bao R."/>
            <person name="Beermann A."/>
            <person name="Berns N."/>
            <person name="Bolognesi R."/>
            <person name="Bonneton F."/>
            <person name="Bopp D."/>
            <person name="Brown S.J."/>
            <person name="Bucher G."/>
            <person name="Butts T."/>
            <person name="Chaumot A."/>
            <person name="Denell R.E."/>
            <person name="Ferrier D.E."/>
            <person name="Friedrich M."/>
            <person name="Gordon C.M."/>
            <person name="Jindra M."/>
            <person name="Klingler M."/>
            <person name="Lan Q."/>
            <person name="Lattorff H.M."/>
            <person name="Laudet V."/>
            <person name="von Levetsow C."/>
            <person name="Liu Z."/>
            <person name="Lutz R."/>
            <person name="Lynch J.A."/>
            <person name="da Fonseca R.N."/>
            <person name="Posnien N."/>
            <person name="Reuter R."/>
            <person name="Roth S."/>
            <person name="Savard J."/>
            <person name="Schinko J.B."/>
            <person name="Schmitt C."/>
            <person name="Schoppmeier M."/>
            <person name="Schroder R."/>
            <person name="Shippy T.D."/>
            <person name="Simonnet F."/>
            <person name="Marques-Souza H."/>
            <person name="Tautz D."/>
            <person name="Tomoyasu Y."/>
            <person name="Trauner J."/>
            <person name="Van der Zee M."/>
            <person name="Vervoort M."/>
            <person name="Wittkopp N."/>
            <person name="Wimmer E.A."/>
            <person name="Yang X."/>
            <person name="Jones A.K."/>
            <person name="Sattelle D.B."/>
            <person name="Ebert P.R."/>
            <person name="Nelson D."/>
            <person name="Scott J.G."/>
            <person name="Beeman R.W."/>
            <person name="Muthukrishnan S."/>
            <person name="Kramer K.J."/>
            <person name="Arakane Y."/>
            <person name="Beeman R.W."/>
            <person name="Zhu Q."/>
            <person name="Hogenkamp D."/>
            <person name="Dixit R."/>
            <person name="Oppert B."/>
            <person name="Jiang H."/>
            <person name="Zou Z."/>
            <person name="Marshall J."/>
            <person name="Elpidina E."/>
            <person name="Vinokurov K."/>
            <person name="Oppert C."/>
            <person name="Zou Z."/>
            <person name="Evans J."/>
            <person name="Lu Z."/>
            <person name="Zhao P."/>
            <person name="Sumathipala N."/>
            <person name="Altincicek B."/>
            <person name="Vilcinskas A."/>
            <person name="Williams M."/>
            <person name="Hultmark D."/>
            <person name="Hetru C."/>
            <person name="Jiang H."/>
            <person name="Grimmelikhuijzen C.J."/>
            <person name="Hauser F."/>
            <person name="Cazzamali G."/>
            <person name="Williamson M."/>
            <person name="Park Y."/>
            <person name="Li B."/>
            <person name="Tanaka Y."/>
            <person name="Predel R."/>
            <person name="Neupert S."/>
            <person name="Schachtner J."/>
            <person name="Verleyen P."/>
            <person name="Raible F."/>
            <person name="Bork P."/>
            <person name="Friedrich M."/>
            <person name="Walden K.K."/>
            <person name="Robertson H.M."/>
            <person name="Angeli S."/>
            <person name="Foret S."/>
            <person name="Bucher G."/>
            <person name="Schuetz S."/>
            <person name="Maleszka R."/>
            <person name="Wimmer E.A."/>
            <person name="Beeman R.W."/>
            <person name="Lorenzen M."/>
            <person name="Tomoyasu Y."/>
            <person name="Miller S.C."/>
            <person name="Grossmann D."/>
            <person name="Bucher G."/>
        </authorList>
    </citation>
    <scope>NUCLEOTIDE SEQUENCE [LARGE SCALE GENOMIC DNA]</scope>
    <source>
        <strain evidence="1 2">Georgia GA2</strain>
    </source>
</reference>
<dbReference type="AlphaFoldDB" id="A0A139WI62"/>